<dbReference type="EMBL" id="AFQE01000072">
    <property type="protein sequence ID" value="EGQ76863.1"/>
    <property type="molecule type" value="Genomic_DNA"/>
</dbReference>
<proteinExistence type="predicted"/>
<evidence type="ECO:0000313" key="5">
    <source>
        <dbReference type="Proteomes" id="UP000829455"/>
    </source>
</evidence>
<evidence type="ECO:0000313" key="2">
    <source>
        <dbReference type="EMBL" id="EGQ76863.1"/>
    </source>
</evidence>
<organism evidence="2 4">
    <name type="scientific">Neisseria macacae ATCC 33926</name>
    <dbReference type="NCBI Taxonomy" id="997348"/>
    <lineage>
        <taxon>Bacteria</taxon>
        <taxon>Pseudomonadati</taxon>
        <taxon>Pseudomonadota</taxon>
        <taxon>Betaproteobacteria</taxon>
        <taxon>Neisseriales</taxon>
        <taxon>Neisseriaceae</taxon>
        <taxon>Neisseria</taxon>
    </lineage>
</organism>
<feature type="chain" id="PRO_5041368416" evidence="1">
    <location>
        <begin position="19"/>
        <end position="151"/>
    </location>
</feature>
<evidence type="ECO:0000313" key="3">
    <source>
        <dbReference type="EMBL" id="UNV86021.1"/>
    </source>
</evidence>
<name>A0AA36XL94_9NEIS</name>
<accession>A0AA36XL94</accession>
<protein>
    <submittedName>
        <fullName evidence="2">Uncharacterized protein</fullName>
    </submittedName>
</protein>
<sequence>MRHLIPLFFLSFPLAAYAGGDFSKAQVLSIVGSHGYYRISVRQIEHLIYDDGCTTYNIRITPPRKTFWDLFGLGRADDHPTAEQTQAAAAVLKQYAANQQPLEIGYLGGGLYPDPQQKCLYHGTGMRFDAPDYLAVRQDGRLNLYPYLTKP</sequence>
<evidence type="ECO:0000313" key="4">
    <source>
        <dbReference type="Proteomes" id="UP000004982"/>
    </source>
</evidence>
<evidence type="ECO:0000256" key="1">
    <source>
        <dbReference type="SAM" id="SignalP"/>
    </source>
</evidence>
<dbReference type="EMBL" id="CP094241">
    <property type="protein sequence ID" value="UNV86021.1"/>
    <property type="molecule type" value="Genomic_DNA"/>
</dbReference>
<reference evidence="3 5" key="2">
    <citation type="submission" date="2022-03" db="EMBL/GenBank/DDBJ databases">
        <title>Genome sequencing of Neisseria macacae.</title>
        <authorList>
            <person name="Baek M.-G."/>
        </authorList>
    </citation>
    <scope>NUCLEOTIDE SEQUENCE [LARGE SCALE GENOMIC DNA]</scope>
    <source>
        <strain evidence="3 5">ATCC 33926</strain>
    </source>
</reference>
<keyword evidence="1" id="KW-0732">Signal</keyword>
<gene>
    <name evidence="2" type="ORF">HMPREF9418_1505</name>
    <name evidence="3" type="ORF">MON40_05865</name>
</gene>
<dbReference type="RefSeq" id="WP_003778264.1">
    <property type="nucleotide sequence ID" value="NZ_CP094241.1"/>
</dbReference>
<feature type="signal peptide" evidence="1">
    <location>
        <begin position="1"/>
        <end position="18"/>
    </location>
</feature>
<dbReference type="Proteomes" id="UP000829455">
    <property type="component" value="Chromosome"/>
</dbReference>
<dbReference type="Proteomes" id="UP000004982">
    <property type="component" value="Unassembled WGS sequence"/>
</dbReference>
<keyword evidence="5" id="KW-1185">Reference proteome</keyword>
<dbReference type="AlphaFoldDB" id="A0AA36XL94"/>
<reference evidence="2 4" key="1">
    <citation type="submission" date="2011-05" db="EMBL/GenBank/DDBJ databases">
        <authorList>
            <person name="Muzny D."/>
            <person name="Qin X."/>
            <person name="Deng J."/>
            <person name="Jiang H."/>
            <person name="Liu Y."/>
            <person name="Qu J."/>
            <person name="Song X.-Z."/>
            <person name="Zhang L."/>
            <person name="Thornton R."/>
            <person name="Coyle M."/>
            <person name="Francisco L."/>
            <person name="Jackson L."/>
            <person name="Javaid M."/>
            <person name="Korchina V."/>
            <person name="Kovar C."/>
            <person name="Mata R."/>
            <person name="Mathew T."/>
            <person name="Ngo R."/>
            <person name="Nguyen L."/>
            <person name="Nguyen N."/>
            <person name="Okwuonu G."/>
            <person name="Ongeri F."/>
            <person name="Pham C."/>
            <person name="Simmons D."/>
            <person name="Wilczek-Boney K."/>
            <person name="Hale W."/>
            <person name="Jakkamsetti A."/>
            <person name="Pham P."/>
            <person name="Ruth R."/>
            <person name="San Lucas F."/>
            <person name="Warren J."/>
            <person name="Zhang J."/>
            <person name="Zhao Z."/>
            <person name="Zhou C."/>
            <person name="Zhu D."/>
            <person name="Lee S."/>
            <person name="Bess C."/>
            <person name="Blankenburg K."/>
            <person name="Forbes L."/>
            <person name="Fu Q."/>
            <person name="Gubbala S."/>
            <person name="Hirani K."/>
            <person name="Jayaseelan J.C."/>
            <person name="Lara F."/>
            <person name="Munidasa M."/>
            <person name="Palculict T."/>
            <person name="Patil S."/>
            <person name="Pu L.-L."/>
            <person name="Saada N."/>
            <person name="Tang L."/>
            <person name="Weissenberger G."/>
            <person name="Zhu Y."/>
            <person name="Hemphill L."/>
            <person name="Shang Y."/>
            <person name="Youmans B."/>
            <person name="Ayvaz T."/>
            <person name="Ross M."/>
            <person name="Santibanez J."/>
            <person name="Aqrawi P."/>
            <person name="Gross S."/>
            <person name="Joshi V."/>
            <person name="Fowler G."/>
            <person name="Nazareth L."/>
            <person name="Reid J."/>
            <person name="Worley K."/>
            <person name="Petrosino J."/>
            <person name="Highlander S."/>
            <person name="Gibbs R."/>
        </authorList>
    </citation>
    <scope>NUCLEOTIDE SEQUENCE [LARGE SCALE GENOMIC DNA]</scope>
    <source>
        <strain evidence="2 4">ATCC 33926</strain>
    </source>
</reference>